<reference evidence="12 13" key="1">
    <citation type="journal article" date="2011" name="Proc. Natl. Acad. Sci. U.S.A.">
        <title>Evolutionary erosion of yeast sex chromosomes by mating-type switching accidents.</title>
        <authorList>
            <person name="Gordon J.L."/>
            <person name="Armisen D."/>
            <person name="Proux-Wera E."/>
            <person name="Oheigeartaigh S.S."/>
            <person name="Byrne K.P."/>
            <person name="Wolfe K.H."/>
        </authorList>
    </citation>
    <scope>NUCLEOTIDE SEQUENCE [LARGE SCALE GENOMIC DNA]</scope>
    <source>
        <strain evidence="13">ATCC 22294 / BCRC 22015 / CBS 2517 / CECT 1963 / NBRC 1671 / NRRL Y-8276</strain>
    </source>
</reference>
<dbReference type="GO" id="GO:0000467">
    <property type="term" value="P:exonucleolytic trimming to generate mature 3'-end of 5.8S rRNA from tricistronic rRNA transcript (SSU-rRNA, 5.8S rRNA, LSU-rRNA)"/>
    <property type="evidence" value="ECO:0007669"/>
    <property type="project" value="EnsemblFungi"/>
</dbReference>
<dbReference type="FunCoup" id="H2B0C1">
    <property type="interactions" value="869"/>
</dbReference>
<dbReference type="GO" id="GO:0071051">
    <property type="term" value="P:poly(A)-dependent snoRNA 3'-end processing"/>
    <property type="evidence" value="ECO:0007669"/>
    <property type="project" value="TreeGrafter"/>
</dbReference>
<evidence type="ECO:0000256" key="8">
    <source>
        <dbReference type="ARBA" id="ARBA00023242"/>
    </source>
</evidence>
<dbReference type="InterPro" id="IPR041054">
    <property type="entry name" value="Rrp40_N_euk"/>
</dbReference>
<dbReference type="HOGENOM" id="CLU_069847_0_0_1"/>
<dbReference type="eggNOG" id="KOG1004">
    <property type="taxonomic scope" value="Eukaryota"/>
</dbReference>
<name>H2B0C1_KAZAF</name>
<evidence type="ECO:0000256" key="5">
    <source>
        <dbReference type="ARBA" id="ARBA00022552"/>
    </source>
</evidence>
<dbReference type="Pfam" id="PF15985">
    <property type="entry name" value="KH_6"/>
    <property type="match status" value="1"/>
</dbReference>
<dbReference type="GeneID" id="13883706"/>
<dbReference type="Gene3D" id="2.40.50.100">
    <property type="match status" value="1"/>
</dbReference>
<gene>
    <name evidence="12" type="primary">KAFR0I02920</name>
    <name evidence="12" type="ORF">KAFR_0I02920</name>
</gene>
<evidence type="ECO:0000256" key="6">
    <source>
        <dbReference type="ARBA" id="ARBA00022835"/>
    </source>
</evidence>
<dbReference type="AlphaFoldDB" id="H2B0C1"/>
<dbReference type="GO" id="GO:0005730">
    <property type="term" value="C:nucleolus"/>
    <property type="evidence" value="ECO:0007669"/>
    <property type="project" value="UniProtKB-SubCell"/>
</dbReference>
<dbReference type="GO" id="GO:0030145">
    <property type="term" value="F:manganese ion binding"/>
    <property type="evidence" value="ECO:0007669"/>
    <property type="project" value="EnsemblFungi"/>
</dbReference>
<evidence type="ECO:0000256" key="3">
    <source>
        <dbReference type="ARBA" id="ARBA00007841"/>
    </source>
</evidence>
<comment type="subcellular location">
    <subcellularLocation>
        <location evidence="1">Cytoplasm</location>
    </subcellularLocation>
    <subcellularLocation>
        <location evidence="2">Nucleus</location>
        <location evidence="2">Nucleolus</location>
    </subcellularLocation>
</comment>
<dbReference type="GO" id="GO:0000177">
    <property type="term" value="C:cytoplasmic exosome (RNase complex)"/>
    <property type="evidence" value="ECO:0007669"/>
    <property type="project" value="EnsemblFungi"/>
</dbReference>
<sequence length="236" mass="25955">MLRLIVPGDKLDIDLTKNVSLGPGVYCDPRTQIIQPVNAGIENIQVGKRGQIVHIDYDSKRYVPAVGDFVVGIITGAFADSYRVSLASFSSPVSLSYMAFPNASKKNRPTLKIGDLVYARVCTAEKELEAEIECVDSTTGQSSGFGLLEGGMVMDVSLKFARNLLFDEKFPLLRLLSQHCKFEIAIGVNGKIWIKTEDTKDTLACYKSILDCAKHPVNEHASILKRNFKALLNAIE</sequence>
<dbReference type="SUPFAM" id="SSF50249">
    <property type="entry name" value="Nucleic acid-binding proteins"/>
    <property type="match status" value="1"/>
</dbReference>
<dbReference type="Pfam" id="PF18311">
    <property type="entry name" value="Rrp40_N"/>
    <property type="match status" value="1"/>
</dbReference>
<keyword evidence="5" id="KW-0698">rRNA processing</keyword>
<dbReference type="FunFam" id="2.40.50.140:FF:000127">
    <property type="entry name" value="Exosome complex component RRP40"/>
    <property type="match status" value="1"/>
</dbReference>
<evidence type="ECO:0000256" key="7">
    <source>
        <dbReference type="ARBA" id="ARBA00022884"/>
    </source>
</evidence>
<dbReference type="RefSeq" id="XP_003959206.1">
    <property type="nucleotide sequence ID" value="XM_003959157.1"/>
</dbReference>
<evidence type="ECO:0000256" key="4">
    <source>
        <dbReference type="ARBA" id="ARBA00022490"/>
    </source>
</evidence>
<dbReference type="GO" id="GO:0003723">
    <property type="term" value="F:RNA binding"/>
    <property type="evidence" value="ECO:0007669"/>
    <property type="project" value="UniProtKB-KW"/>
</dbReference>
<dbReference type="STRING" id="1071382.H2B0C1"/>
<dbReference type="PANTHER" id="PTHR21321:SF1">
    <property type="entry name" value="EXOSOME COMPLEX COMPONENT RRP40"/>
    <property type="match status" value="1"/>
</dbReference>
<dbReference type="InterPro" id="IPR012340">
    <property type="entry name" value="NA-bd_OB-fold"/>
</dbReference>
<evidence type="ECO:0000313" key="13">
    <source>
        <dbReference type="Proteomes" id="UP000005220"/>
    </source>
</evidence>
<keyword evidence="8" id="KW-0539">Nucleus</keyword>
<dbReference type="PANTHER" id="PTHR21321">
    <property type="entry name" value="PNAS-3 RELATED"/>
    <property type="match status" value="1"/>
</dbReference>
<evidence type="ECO:0000256" key="9">
    <source>
        <dbReference type="ARBA" id="ARBA00030615"/>
    </source>
</evidence>
<dbReference type="InterPro" id="IPR049469">
    <property type="entry name" value="RRP40_KH-I"/>
</dbReference>
<feature type="domain" description="Exosome complex exonuclease Rrp40 N-terminal" evidence="11">
    <location>
        <begin position="19"/>
        <end position="61"/>
    </location>
</feature>
<protein>
    <recommendedName>
        <fullName evidence="9">Ribosomal RNA-processing protein 40</fullName>
    </recommendedName>
</protein>
<evidence type="ECO:0000256" key="1">
    <source>
        <dbReference type="ARBA" id="ARBA00004496"/>
    </source>
</evidence>
<dbReference type="EMBL" id="HE650829">
    <property type="protein sequence ID" value="CCF60071.1"/>
    <property type="molecule type" value="Genomic_DNA"/>
</dbReference>
<accession>H2B0C1</accession>
<dbReference type="InterPro" id="IPR004088">
    <property type="entry name" value="KH_dom_type_1"/>
</dbReference>
<dbReference type="CDD" id="cd22526">
    <property type="entry name" value="KH-I_Rrp40"/>
    <property type="match status" value="1"/>
</dbReference>
<keyword evidence="4" id="KW-0963">Cytoplasm</keyword>
<organism evidence="12 13">
    <name type="scientific">Kazachstania africana (strain ATCC 22294 / BCRC 22015 / CBS 2517 / CECT 1963 / NBRC 1671 / NRRL Y-8276)</name>
    <name type="common">Yeast</name>
    <name type="synonym">Kluyveromyces africanus</name>
    <dbReference type="NCBI Taxonomy" id="1071382"/>
    <lineage>
        <taxon>Eukaryota</taxon>
        <taxon>Fungi</taxon>
        <taxon>Dikarya</taxon>
        <taxon>Ascomycota</taxon>
        <taxon>Saccharomycotina</taxon>
        <taxon>Saccharomycetes</taxon>
        <taxon>Saccharomycetales</taxon>
        <taxon>Saccharomycetaceae</taxon>
        <taxon>Kazachstania</taxon>
    </lineage>
</organism>
<dbReference type="InterPro" id="IPR026699">
    <property type="entry name" value="Exosome_RNA_bind1/RRP40/RRP4"/>
</dbReference>
<dbReference type="InterPro" id="IPR037319">
    <property type="entry name" value="Rrp40_S1"/>
</dbReference>
<dbReference type="Gene3D" id="3.30.1370.10">
    <property type="entry name" value="K Homology domain, type 1"/>
    <property type="match status" value="1"/>
</dbReference>
<dbReference type="OrthoDB" id="340500at2759"/>
<feature type="domain" description="K Homology" evidence="10">
    <location>
        <begin position="151"/>
        <end position="199"/>
    </location>
</feature>
<evidence type="ECO:0000256" key="2">
    <source>
        <dbReference type="ARBA" id="ARBA00004604"/>
    </source>
</evidence>
<dbReference type="GO" id="GO:0071034">
    <property type="term" value="P:CUT catabolic process"/>
    <property type="evidence" value="ECO:0007669"/>
    <property type="project" value="TreeGrafter"/>
</dbReference>
<dbReference type="GO" id="GO:0071038">
    <property type="term" value="P:TRAMP-dependent tRNA surveillance pathway"/>
    <property type="evidence" value="ECO:0007669"/>
    <property type="project" value="EnsemblFungi"/>
</dbReference>
<dbReference type="SUPFAM" id="SSF54791">
    <property type="entry name" value="Eukaryotic type KH-domain (KH-domain type I)"/>
    <property type="match status" value="1"/>
</dbReference>
<dbReference type="GO" id="GO:0000176">
    <property type="term" value="C:nuclear exosome (RNase complex)"/>
    <property type="evidence" value="ECO:0007669"/>
    <property type="project" value="EnsemblFungi"/>
</dbReference>
<keyword evidence="13" id="KW-1185">Reference proteome</keyword>
<dbReference type="InParanoid" id="H2B0C1"/>
<dbReference type="GO" id="GO:0071035">
    <property type="term" value="P:nuclear polyadenylation-dependent rRNA catabolic process"/>
    <property type="evidence" value="ECO:0007669"/>
    <property type="project" value="EnsemblFungi"/>
</dbReference>
<evidence type="ECO:0000259" key="11">
    <source>
        <dbReference type="Pfam" id="PF18311"/>
    </source>
</evidence>
<dbReference type="Pfam" id="PF21262">
    <property type="entry name" value="RRP40_S1"/>
    <property type="match status" value="1"/>
</dbReference>
<evidence type="ECO:0000313" key="12">
    <source>
        <dbReference type="EMBL" id="CCF60071.1"/>
    </source>
</evidence>
<evidence type="ECO:0000259" key="10">
    <source>
        <dbReference type="Pfam" id="PF15985"/>
    </source>
</evidence>
<keyword evidence="6" id="KW-0271">Exosome</keyword>
<dbReference type="Proteomes" id="UP000005220">
    <property type="component" value="Chromosome 9"/>
</dbReference>
<dbReference type="CDD" id="cd05790">
    <property type="entry name" value="S1_Rrp40"/>
    <property type="match status" value="1"/>
</dbReference>
<dbReference type="Gene3D" id="2.40.50.140">
    <property type="entry name" value="Nucleic acid-binding proteins"/>
    <property type="match status" value="1"/>
</dbReference>
<proteinExistence type="inferred from homology"/>
<keyword evidence="7" id="KW-0694">RNA-binding</keyword>
<comment type="similarity">
    <text evidence="3">Belongs to the RRP40 family.</text>
</comment>
<dbReference type="InterPro" id="IPR036612">
    <property type="entry name" value="KH_dom_type_1_sf"/>
</dbReference>
<dbReference type="GO" id="GO:0034475">
    <property type="term" value="P:U4 snRNA 3'-end processing"/>
    <property type="evidence" value="ECO:0007669"/>
    <property type="project" value="TreeGrafter"/>
</dbReference>
<dbReference type="KEGG" id="kaf:KAFR_0I02920"/>